<evidence type="ECO:0000313" key="2">
    <source>
        <dbReference type="EMBL" id="KAJ1109410.1"/>
    </source>
</evidence>
<dbReference type="EMBL" id="JANPWB010000013">
    <property type="protein sequence ID" value="KAJ1109410.1"/>
    <property type="molecule type" value="Genomic_DNA"/>
</dbReference>
<name>A0AAV7N072_PLEWA</name>
<organism evidence="2 3">
    <name type="scientific">Pleurodeles waltl</name>
    <name type="common">Iberian ribbed newt</name>
    <dbReference type="NCBI Taxonomy" id="8319"/>
    <lineage>
        <taxon>Eukaryota</taxon>
        <taxon>Metazoa</taxon>
        <taxon>Chordata</taxon>
        <taxon>Craniata</taxon>
        <taxon>Vertebrata</taxon>
        <taxon>Euteleostomi</taxon>
        <taxon>Amphibia</taxon>
        <taxon>Batrachia</taxon>
        <taxon>Caudata</taxon>
        <taxon>Salamandroidea</taxon>
        <taxon>Salamandridae</taxon>
        <taxon>Pleurodelinae</taxon>
        <taxon>Pleurodeles</taxon>
    </lineage>
</organism>
<evidence type="ECO:0000313" key="3">
    <source>
        <dbReference type="Proteomes" id="UP001066276"/>
    </source>
</evidence>
<sequence>MGKTGRRRDTDNTIDLSAKTLSEREDPRKSAPGERKESDEPTLQDVMQAIITSRVALEGKIDSLASDLTVLRDDHCRLAEKVNCGLK</sequence>
<proteinExistence type="predicted"/>
<gene>
    <name evidence="2" type="ORF">NDU88_006771</name>
</gene>
<keyword evidence="3" id="KW-1185">Reference proteome</keyword>
<dbReference type="AlphaFoldDB" id="A0AAV7N072"/>
<reference evidence="2" key="1">
    <citation type="journal article" date="2022" name="bioRxiv">
        <title>Sequencing and chromosome-scale assembly of the giantPleurodeles waltlgenome.</title>
        <authorList>
            <person name="Brown T."/>
            <person name="Elewa A."/>
            <person name="Iarovenko S."/>
            <person name="Subramanian E."/>
            <person name="Araus A.J."/>
            <person name="Petzold A."/>
            <person name="Susuki M."/>
            <person name="Suzuki K.-i.T."/>
            <person name="Hayashi T."/>
            <person name="Toyoda A."/>
            <person name="Oliveira C."/>
            <person name="Osipova E."/>
            <person name="Leigh N.D."/>
            <person name="Simon A."/>
            <person name="Yun M.H."/>
        </authorList>
    </citation>
    <scope>NUCLEOTIDE SEQUENCE</scope>
    <source>
        <strain evidence="2">20211129_DDA</strain>
        <tissue evidence="2">Liver</tissue>
    </source>
</reference>
<accession>A0AAV7N072</accession>
<protein>
    <submittedName>
        <fullName evidence="2">Uncharacterized protein</fullName>
    </submittedName>
</protein>
<feature type="compositionally biased region" description="Basic and acidic residues" evidence="1">
    <location>
        <begin position="21"/>
        <end position="39"/>
    </location>
</feature>
<comment type="caution">
    <text evidence="2">The sequence shown here is derived from an EMBL/GenBank/DDBJ whole genome shotgun (WGS) entry which is preliminary data.</text>
</comment>
<evidence type="ECO:0000256" key="1">
    <source>
        <dbReference type="SAM" id="MobiDB-lite"/>
    </source>
</evidence>
<dbReference type="Proteomes" id="UP001066276">
    <property type="component" value="Chromosome 9"/>
</dbReference>
<feature type="region of interest" description="Disordered" evidence="1">
    <location>
        <begin position="1"/>
        <end position="43"/>
    </location>
</feature>